<name>A0AAV1JGF6_9NEOP</name>
<dbReference type="EMBL" id="CAVLEF010000010">
    <property type="protein sequence ID" value="CAK1548543.1"/>
    <property type="molecule type" value="Genomic_DNA"/>
</dbReference>
<dbReference type="InterPro" id="IPR032714">
    <property type="entry name" value="DZIP1_N"/>
</dbReference>
<evidence type="ECO:0000313" key="6">
    <source>
        <dbReference type="Proteomes" id="UP001497472"/>
    </source>
</evidence>
<dbReference type="AlphaFoldDB" id="A0AAV1JGF6"/>
<evidence type="ECO:0000256" key="2">
    <source>
        <dbReference type="SAM" id="MobiDB-lite"/>
    </source>
</evidence>
<proteinExistence type="predicted"/>
<evidence type="ECO:0000256" key="1">
    <source>
        <dbReference type="SAM" id="Coils"/>
    </source>
</evidence>
<keyword evidence="1" id="KW-0175">Coiled coil</keyword>
<feature type="coiled-coil region" evidence="1">
    <location>
        <begin position="105"/>
        <end position="146"/>
    </location>
</feature>
<dbReference type="Pfam" id="PF25977">
    <property type="entry name" value="DZIP1"/>
    <property type="match status" value="1"/>
</dbReference>
<feature type="region of interest" description="Disordered" evidence="2">
    <location>
        <begin position="682"/>
        <end position="783"/>
    </location>
</feature>
<reference evidence="5 6" key="1">
    <citation type="submission" date="2023-11" db="EMBL/GenBank/DDBJ databases">
        <authorList>
            <person name="Okamura Y."/>
        </authorList>
    </citation>
    <scope>NUCLEOTIDE SEQUENCE [LARGE SCALE GENOMIC DNA]</scope>
</reference>
<feature type="domain" description="Cilium assembly protein DZIP1 N-terminal" evidence="3">
    <location>
        <begin position="28"/>
        <end position="141"/>
    </location>
</feature>
<feature type="compositionally biased region" description="Basic and acidic residues" evidence="2">
    <location>
        <begin position="692"/>
        <end position="706"/>
    </location>
</feature>
<dbReference type="InterPro" id="IPR058883">
    <property type="entry name" value="DZIP1_dom"/>
</dbReference>
<protein>
    <submittedName>
        <fullName evidence="5">Uncharacterized protein</fullName>
    </submittedName>
</protein>
<feature type="coiled-coil region" evidence="1">
    <location>
        <begin position="279"/>
        <end position="398"/>
    </location>
</feature>
<feature type="compositionally biased region" description="Polar residues" evidence="2">
    <location>
        <begin position="751"/>
        <end position="765"/>
    </location>
</feature>
<dbReference type="Pfam" id="PF13815">
    <property type="entry name" value="Dzip-like_N"/>
    <property type="match status" value="1"/>
</dbReference>
<sequence length="1003" mass="114857">MACKASFNLYHNFPKLAEEAGFTFNIHRPRVQIEWNKIRLIDVESLVRERKFVIIEQHINDILDCVLESEFDVRILDAGFVKLYRLAQLAVEYQQFCRHYLDRSVFVLREEISSLAKELETTKRELREKEDELRRLRKKSRQVIRTPLPYGNENIATMILNTLKNQTNLFPTAPHLDTLEHNKRHPNVTEIPQKDSNTEENSKLYHEIENLKGKLKEMENVISQPNESKSNFIEANTSKNDNRSSEVINIQSKTETKDAEVLTQENGLHQIEEWRKHEFDNYNKELNVLKSQINHLLDAEKDKKTENTKSKDDFEFINKLQMTIKQQGDELSSLKQELLNSKCIAESKETETKKEFEVQMARWTRKVEDQSNECKILLQKLNETAKEVHQYKELAEAERGKVLELQKVIQSQKELENVTKPEQINHVHHKGPHQMPDRLTLEKLQKQAEDLLKLEQSTSDISSSSEPSRNMYKEKNKVVTIQKNVEKSKIDTTHPLYKKKPFLKANPGKQHKVNYTKKLKKKEKEQKNNCVSKNKHGSNIFPVSPVKVVRAKVTEAVNQCLTELGVDPLKNRLPKTVFQNQRAVLQEKREVKVKKYPSREIIYHSILTHLDKNATVPQKSVSQDTFLSQPSPGKSNKAYRFSSVISNVKTKALSLVKSNEKLKNKNEKITNFVADKTLTVHNGSPASLEYSPKIDKKSKVRSKDETVTADDETYLKRHTNLAHSTHNNSETSDDSVSQDNAPIKYARESKPNGNQPITLTRSQTKPKSELDNHNEKENDIASFKRDINAKLKRDPTVKDQNSLSKYNLSSDDMELLDDSKGSISLRQTRGVLRNASSTPSLNKKKVLFDMDAIQMKSISASPSQSLGEKNSEKYTLGIINLDAEDTDLSSVEREEVINTKIRVSSRVTPKIEELKQAIESQMAHRIKSPSTALAGSINVLPIPTPMVRTSLGGSNTSLGSSILDDSENLPVTNRKGLRKEEKTDENEIDISDFLADDKSDSKF</sequence>
<evidence type="ECO:0000259" key="3">
    <source>
        <dbReference type="Pfam" id="PF13815"/>
    </source>
</evidence>
<dbReference type="Proteomes" id="UP001497472">
    <property type="component" value="Unassembled WGS sequence"/>
</dbReference>
<gene>
    <name evidence="5" type="ORF">LNINA_LOCUS7912</name>
</gene>
<feature type="compositionally biased region" description="Basic and acidic residues" evidence="2">
    <location>
        <begin position="766"/>
        <end position="783"/>
    </location>
</feature>
<feature type="region of interest" description="Disordered" evidence="2">
    <location>
        <begin position="958"/>
        <end position="1003"/>
    </location>
</feature>
<evidence type="ECO:0000313" key="5">
    <source>
        <dbReference type="EMBL" id="CAK1548543.1"/>
    </source>
</evidence>
<evidence type="ECO:0000259" key="4">
    <source>
        <dbReference type="Pfam" id="PF25977"/>
    </source>
</evidence>
<keyword evidence="6" id="KW-1185">Reference proteome</keyword>
<feature type="domain" description="Cilium assembly protein DZIP1" evidence="4">
    <location>
        <begin position="546"/>
        <end position="614"/>
    </location>
</feature>
<organism evidence="5 6">
    <name type="scientific">Leptosia nina</name>
    <dbReference type="NCBI Taxonomy" id="320188"/>
    <lineage>
        <taxon>Eukaryota</taxon>
        <taxon>Metazoa</taxon>
        <taxon>Ecdysozoa</taxon>
        <taxon>Arthropoda</taxon>
        <taxon>Hexapoda</taxon>
        <taxon>Insecta</taxon>
        <taxon>Pterygota</taxon>
        <taxon>Neoptera</taxon>
        <taxon>Endopterygota</taxon>
        <taxon>Lepidoptera</taxon>
        <taxon>Glossata</taxon>
        <taxon>Ditrysia</taxon>
        <taxon>Papilionoidea</taxon>
        <taxon>Pieridae</taxon>
        <taxon>Pierinae</taxon>
        <taxon>Leptosia</taxon>
    </lineage>
</organism>
<feature type="compositionally biased region" description="Polar residues" evidence="2">
    <location>
        <begin position="721"/>
        <end position="740"/>
    </location>
</feature>
<comment type="caution">
    <text evidence="5">The sequence shown here is derived from an EMBL/GenBank/DDBJ whole genome shotgun (WGS) entry which is preliminary data.</text>
</comment>
<accession>A0AAV1JGF6</accession>